<reference evidence="1 2" key="1">
    <citation type="submission" date="2023-02" db="EMBL/GenBank/DDBJ databases">
        <title>LHISI_Scaffold_Assembly.</title>
        <authorList>
            <person name="Stuart O.P."/>
            <person name="Cleave R."/>
            <person name="Magrath M.J.L."/>
            <person name="Mikheyev A.S."/>
        </authorList>
    </citation>
    <scope>NUCLEOTIDE SEQUENCE [LARGE SCALE GENOMIC DNA]</scope>
    <source>
        <strain evidence="1">Daus_M_001</strain>
        <tissue evidence="1">Leg muscle</tissue>
    </source>
</reference>
<dbReference type="EMBL" id="JARBHB010000004">
    <property type="protein sequence ID" value="KAJ8885046.1"/>
    <property type="molecule type" value="Genomic_DNA"/>
</dbReference>
<keyword evidence="2" id="KW-1185">Reference proteome</keyword>
<sequence>MMIQLLDPHLKFMALCHHSKFMVLLYPHLKTVALINFRQLCCAWTLPKGDVIVLTWSIFNSMLFLLIKAILPSPPLKLLSVSRVQVGSQPPHGTKNYKSVSKNACYRSFAIQFCIKGGL</sequence>
<proteinExistence type="predicted"/>
<comment type="caution">
    <text evidence="1">The sequence shown here is derived from an EMBL/GenBank/DDBJ whole genome shotgun (WGS) entry which is preliminary data.</text>
</comment>
<protein>
    <submittedName>
        <fullName evidence="1">Uncharacterized protein</fullName>
    </submittedName>
</protein>
<organism evidence="1 2">
    <name type="scientific">Dryococelus australis</name>
    <dbReference type="NCBI Taxonomy" id="614101"/>
    <lineage>
        <taxon>Eukaryota</taxon>
        <taxon>Metazoa</taxon>
        <taxon>Ecdysozoa</taxon>
        <taxon>Arthropoda</taxon>
        <taxon>Hexapoda</taxon>
        <taxon>Insecta</taxon>
        <taxon>Pterygota</taxon>
        <taxon>Neoptera</taxon>
        <taxon>Polyneoptera</taxon>
        <taxon>Phasmatodea</taxon>
        <taxon>Verophasmatodea</taxon>
        <taxon>Anareolatae</taxon>
        <taxon>Phasmatidae</taxon>
        <taxon>Eurycanthinae</taxon>
        <taxon>Dryococelus</taxon>
    </lineage>
</organism>
<dbReference type="Proteomes" id="UP001159363">
    <property type="component" value="Chromosome X"/>
</dbReference>
<accession>A0ABQ9HL06</accession>
<name>A0ABQ9HL06_9NEOP</name>
<evidence type="ECO:0000313" key="2">
    <source>
        <dbReference type="Proteomes" id="UP001159363"/>
    </source>
</evidence>
<gene>
    <name evidence="1" type="ORF">PR048_011242</name>
</gene>
<evidence type="ECO:0000313" key="1">
    <source>
        <dbReference type="EMBL" id="KAJ8885046.1"/>
    </source>
</evidence>